<dbReference type="RefSeq" id="XP_007329799.1">
    <property type="nucleotide sequence ID" value="XM_007329737.1"/>
</dbReference>
<dbReference type="Proteomes" id="UP000008493">
    <property type="component" value="Unassembled WGS sequence"/>
</dbReference>
<evidence type="ECO:0000256" key="6">
    <source>
        <dbReference type="SAM" id="MobiDB-lite"/>
    </source>
</evidence>
<keyword evidence="9" id="KW-1185">Reference proteome</keyword>
<feature type="compositionally biased region" description="Basic and acidic residues" evidence="6">
    <location>
        <begin position="228"/>
        <end position="246"/>
    </location>
</feature>
<evidence type="ECO:0000256" key="4">
    <source>
        <dbReference type="ARBA" id="ARBA00022833"/>
    </source>
</evidence>
<gene>
    <name evidence="8" type="ORF">AGABI1DRAFT_74555</name>
</gene>
<dbReference type="Gene3D" id="4.10.1110.10">
    <property type="entry name" value="AN1-like Zinc finger"/>
    <property type="match status" value="2"/>
</dbReference>
<dbReference type="eggNOG" id="KOG3183">
    <property type="taxonomic scope" value="Eukaryota"/>
</dbReference>
<keyword evidence="4" id="KW-0862">Zinc</keyword>
<dbReference type="InterPro" id="IPR057357">
    <property type="entry name" value="Znf-C2H2_ZFAND2A/B"/>
</dbReference>
<dbReference type="InterPro" id="IPR000058">
    <property type="entry name" value="Znf_AN1"/>
</dbReference>
<dbReference type="STRING" id="597362.K5WVH5"/>
<dbReference type="GeneID" id="18831196"/>
<feature type="domain" description="AN1-type" evidence="7">
    <location>
        <begin position="110"/>
        <end position="158"/>
    </location>
</feature>
<dbReference type="GO" id="GO:0008270">
    <property type="term" value="F:zinc ion binding"/>
    <property type="evidence" value="ECO:0007669"/>
    <property type="project" value="UniProtKB-KW"/>
</dbReference>
<proteinExistence type="predicted"/>
<evidence type="ECO:0000313" key="8">
    <source>
        <dbReference type="EMBL" id="EKM79481.1"/>
    </source>
</evidence>
<dbReference type="InterPro" id="IPR035896">
    <property type="entry name" value="AN1-like_Znf"/>
</dbReference>
<name>K5WVH5_AGABU</name>
<keyword evidence="3 5" id="KW-0863">Zinc-finger</keyword>
<accession>K5WVH5</accession>
<evidence type="ECO:0000256" key="3">
    <source>
        <dbReference type="ARBA" id="ARBA00022771"/>
    </source>
</evidence>
<dbReference type="PANTHER" id="PTHR14677:SF40">
    <property type="entry name" value="CDC48-ASSOCIATED UBIQUITIN-LIKE_ZINC FINGER PROTEIN 1"/>
    <property type="match status" value="1"/>
</dbReference>
<feature type="compositionally biased region" description="Low complexity" evidence="6">
    <location>
        <begin position="209"/>
        <end position="219"/>
    </location>
</feature>
<reference evidence="9" key="1">
    <citation type="journal article" date="2012" name="Proc. Natl. Acad. Sci. U.S.A.">
        <title>Genome sequence of the button mushroom Agaricus bisporus reveals mechanisms governing adaptation to a humic-rich ecological niche.</title>
        <authorList>
            <person name="Morin E."/>
            <person name="Kohler A."/>
            <person name="Baker A.R."/>
            <person name="Foulongne-Oriol M."/>
            <person name="Lombard V."/>
            <person name="Nagy L.G."/>
            <person name="Ohm R.A."/>
            <person name="Patyshakuliyeva A."/>
            <person name="Brun A."/>
            <person name="Aerts A.L."/>
            <person name="Bailey A.M."/>
            <person name="Billette C."/>
            <person name="Coutinho P.M."/>
            <person name="Deakin G."/>
            <person name="Doddapaneni H."/>
            <person name="Floudas D."/>
            <person name="Grimwood J."/>
            <person name="Hilden K."/>
            <person name="Kuees U."/>
            <person name="LaButti K.M."/>
            <person name="Lapidus A."/>
            <person name="Lindquist E.A."/>
            <person name="Lucas S.M."/>
            <person name="Murat C."/>
            <person name="Riley R.W."/>
            <person name="Salamov A.A."/>
            <person name="Schmutz J."/>
            <person name="Subramanian V."/>
            <person name="Woesten H.A.B."/>
            <person name="Xu J."/>
            <person name="Eastwood D.C."/>
            <person name="Foster G.D."/>
            <person name="Sonnenberg A.S."/>
            <person name="Cullen D."/>
            <person name="de Vries R.P."/>
            <person name="Lundell T."/>
            <person name="Hibbett D.S."/>
            <person name="Henrissat B."/>
            <person name="Burton K.S."/>
            <person name="Kerrigan R.W."/>
            <person name="Challen M.P."/>
            <person name="Grigoriev I.V."/>
            <person name="Martin F."/>
        </authorList>
    </citation>
    <scope>NUCLEOTIDE SEQUENCE [LARGE SCALE GENOMIC DNA]</scope>
    <source>
        <strain evidence="9">JB137-S8 / ATCC MYA-4627 / FGSC 10392</strain>
    </source>
</reference>
<dbReference type="PANTHER" id="PTHR14677">
    <property type="entry name" value="ARSENITE INDUCUBLE RNA ASSOCIATED PROTEIN AIP-1-RELATED"/>
    <property type="match status" value="1"/>
</dbReference>
<dbReference type="EMBL" id="JH971390">
    <property type="protein sequence ID" value="EKM79481.1"/>
    <property type="molecule type" value="Genomic_DNA"/>
</dbReference>
<dbReference type="AlphaFoldDB" id="K5WVH5"/>
<dbReference type="SMART" id="SM00154">
    <property type="entry name" value="ZnF_AN1"/>
    <property type="match status" value="2"/>
</dbReference>
<dbReference type="SUPFAM" id="SSF118310">
    <property type="entry name" value="AN1-like Zinc finger"/>
    <property type="match status" value="2"/>
</dbReference>
<protein>
    <recommendedName>
        <fullName evidence="7">AN1-type domain-containing protein</fullName>
    </recommendedName>
</protein>
<dbReference type="OMA" id="DESKHNR"/>
<keyword evidence="1" id="KW-0479">Metal-binding</keyword>
<evidence type="ECO:0000256" key="2">
    <source>
        <dbReference type="ARBA" id="ARBA00022737"/>
    </source>
</evidence>
<dbReference type="OrthoDB" id="431929at2759"/>
<dbReference type="HOGENOM" id="CLU_061621_0_0_1"/>
<dbReference type="KEGG" id="abp:AGABI1DRAFT74555"/>
<feature type="region of interest" description="Disordered" evidence="6">
    <location>
        <begin position="209"/>
        <end position="249"/>
    </location>
</feature>
<evidence type="ECO:0000259" key="7">
    <source>
        <dbReference type="PROSITE" id="PS51039"/>
    </source>
</evidence>
<dbReference type="InParanoid" id="K5WVH5"/>
<dbReference type="PROSITE" id="PS51039">
    <property type="entry name" value="ZF_AN1"/>
    <property type="match status" value="1"/>
</dbReference>
<dbReference type="Pfam" id="PF25403">
    <property type="entry name" value="zf-C2H2_ZFAND2"/>
    <property type="match status" value="1"/>
</dbReference>
<evidence type="ECO:0000256" key="1">
    <source>
        <dbReference type="ARBA" id="ARBA00022723"/>
    </source>
</evidence>
<dbReference type="GO" id="GO:0005737">
    <property type="term" value="C:cytoplasm"/>
    <property type="evidence" value="ECO:0007669"/>
    <property type="project" value="TreeGrafter"/>
</dbReference>
<evidence type="ECO:0000256" key="5">
    <source>
        <dbReference type="PROSITE-ProRule" id="PRU00449"/>
    </source>
</evidence>
<sequence>MTTPASRATPAPERDTQLLSIGKQCAEQTCQLIDFLPFKCHHCNESYCQDHFKVEAHKCPQYDESKHNRVAPNCPLCNTPIAIPPGQDPNVRMERHLTVECSVMTGRAQKKSSPVCARSNCKKILFAPISCTQCHAQFCPSHRFPADHACSAPISKPSASASKTAGSRLLNEFSGNKLNDKASAATSAVKKTVSSASTSVSKSIASAKASASGTGSSEKATSHGPFSKVDRRAKAERQSRLKAMRERAKKGLLSDEEKVILAEEEAALKNDKDCLIM</sequence>
<keyword evidence="2" id="KW-0677">Repeat</keyword>
<organism evidence="8 9">
    <name type="scientific">Agaricus bisporus var. burnettii (strain JB137-S8 / ATCC MYA-4627 / FGSC 10392)</name>
    <name type="common">White button mushroom</name>
    <dbReference type="NCBI Taxonomy" id="597362"/>
    <lineage>
        <taxon>Eukaryota</taxon>
        <taxon>Fungi</taxon>
        <taxon>Dikarya</taxon>
        <taxon>Basidiomycota</taxon>
        <taxon>Agaricomycotina</taxon>
        <taxon>Agaricomycetes</taxon>
        <taxon>Agaricomycetidae</taxon>
        <taxon>Agaricales</taxon>
        <taxon>Agaricineae</taxon>
        <taxon>Agaricaceae</taxon>
        <taxon>Agaricus</taxon>
    </lineage>
</organism>
<evidence type="ECO:0000313" key="9">
    <source>
        <dbReference type="Proteomes" id="UP000008493"/>
    </source>
</evidence>
<dbReference type="Pfam" id="PF01428">
    <property type="entry name" value="zf-AN1"/>
    <property type="match status" value="2"/>
</dbReference>